<name>A0A067N6Y5_BOTB1</name>
<evidence type="ECO:0000313" key="8">
    <source>
        <dbReference type="Proteomes" id="UP000027195"/>
    </source>
</evidence>
<evidence type="ECO:0000256" key="4">
    <source>
        <dbReference type="ARBA" id="ARBA00023002"/>
    </source>
</evidence>
<keyword evidence="2" id="KW-0285">Flavoprotein</keyword>
<protein>
    <recommendedName>
        <fullName evidence="9">FAD-binding domain-containing protein</fullName>
    </recommendedName>
</protein>
<evidence type="ECO:0000256" key="3">
    <source>
        <dbReference type="ARBA" id="ARBA00022827"/>
    </source>
</evidence>
<dbReference type="Gene3D" id="3.40.30.20">
    <property type="match status" value="1"/>
</dbReference>
<dbReference type="AlphaFoldDB" id="A0A067N6Y5"/>
<evidence type="ECO:0000259" key="5">
    <source>
        <dbReference type="Pfam" id="PF01494"/>
    </source>
</evidence>
<feature type="domain" description="Phenol hydroxylase-like C-terminal dimerisation" evidence="6">
    <location>
        <begin position="428"/>
        <end position="603"/>
    </location>
</feature>
<dbReference type="STRING" id="930990.A0A067N6Y5"/>
<evidence type="ECO:0000313" key="7">
    <source>
        <dbReference type="EMBL" id="KDQ19546.1"/>
    </source>
</evidence>
<dbReference type="HOGENOM" id="CLU_009665_9_2_1"/>
<dbReference type="Pfam" id="PF07976">
    <property type="entry name" value="Phe_hydrox_dim"/>
    <property type="match status" value="1"/>
</dbReference>
<dbReference type="Proteomes" id="UP000027195">
    <property type="component" value="Unassembled WGS sequence"/>
</dbReference>
<dbReference type="InterPro" id="IPR050641">
    <property type="entry name" value="RIFMO-like"/>
</dbReference>
<dbReference type="InterPro" id="IPR036188">
    <property type="entry name" value="FAD/NAD-bd_sf"/>
</dbReference>
<gene>
    <name evidence="7" type="ORF">BOTBODRAFT_102719</name>
</gene>
<keyword evidence="8" id="KW-1185">Reference proteome</keyword>
<keyword evidence="4" id="KW-0560">Oxidoreductase</keyword>
<dbReference type="Gene3D" id="3.30.9.10">
    <property type="entry name" value="D-Amino Acid Oxidase, subunit A, domain 2"/>
    <property type="match status" value="1"/>
</dbReference>
<keyword evidence="3" id="KW-0274">FAD</keyword>
<evidence type="ECO:0000256" key="2">
    <source>
        <dbReference type="ARBA" id="ARBA00022630"/>
    </source>
</evidence>
<dbReference type="GO" id="GO:0016709">
    <property type="term" value="F:oxidoreductase activity, acting on paired donors, with incorporation or reduction of molecular oxygen, NAD(P)H as one donor, and incorporation of one atom of oxygen"/>
    <property type="evidence" value="ECO:0007669"/>
    <property type="project" value="UniProtKB-ARBA"/>
</dbReference>
<sequence length="608" mass="65684">MPESLATKPLESQVDVLIVGAGPTGLLTALALTRAGVSTRVVDITIVYCPGQADGIHPHTLEVLQSYGIADRVFKEGTPGYAFVSWNPSSDGGIMRTALTPFIPIPTARYPFSVAFAQPRLEGCLRDGMKECGAEVEQGVTPIILEISDDKAILQSPTAYPVKAVGLSEVVDSAAASQVIGTESEVVRAKFVVGADGAHSWVRQALGIDMIGESTNSVWGVVDFVPETDFPDIRTFSTINSPHGSTVFVPREDGLVRVYVQLAEVDVDETGRLDKSKFTPDDIIKVAQKLFHPYKLVPKVIDWWTLYVVGQRVASSYSVKNRVLIAGDACHTHSPKGGQGMNAGLGDAHNLAWKLAYVLRQWAPVSFLDTYDAERRKFAEELTDFDKYCVKMFATKVKADDDETEGVTRGELATAYATRAGFLSGIGVQYQPSTIINISNPSLASNLVIGERLPPGVVLRVASFCPLELHDVLPSDTKFKILILPGDINDPKQKAKLDAIAARLDQPEGFLKRFTPPDAPEDAVFDIITISTQMIPPRLLSHWEKAYIDAESFCGRVGGKLYAAYGVSNDGAIIVCRPDGYIGMIAALDGVDAVGAYFSGFLCARPDA</sequence>
<reference evidence="8" key="1">
    <citation type="journal article" date="2014" name="Proc. Natl. Acad. Sci. U.S.A.">
        <title>Extensive sampling of basidiomycete genomes demonstrates inadequacy of the white-rot/brown-rot paradigm for wood decay fungi.</title>
        <authorList>
            <person name="Riley R."/>
            <person name="Salamov A.A."/>
            <person name="Brown D.W."/>
            <person name="Nagy L.G."/>
            <person name="Floudas D."/>
            <person name="Held B.W."/>
            <person name="Levasseur A."/>
            <person name="Lombard V."/>
            <person name="Morin E."/>
            <person name="Otillar R."/>
            <person name="Lindquist E.A."/>
            <person name="Sun H."/>
            <person name="LaButti K.M."/>
            <person name="Schmutz J."/>
            <person name="Jabbour D."/>
            <person name="Luo H."/>
            <person name="Baker S.E."/>
            <person name="Pisabarro A.G."/>
            <person name="Walton J.D."/>
            <person name="Blanchette R.A."/>
            <person name="Henrissat B."/>
            <person name="Martin F."/>
            <person name="Cullen D."/>
            <person name="Hibbett D.S."/>
            <person name="Grigoriev I.V."/>
        </authorList>
    </citation>
    <scope>NUCLEOTIDE SEQUENCE [LARGE SCALE GENOMIC DNA]</scope>
    <source>
        <strain evidence="8">FD-172 SS1</strain>
    </source>
</reference>
<dbReference type="Gene3D" id="3.50.50.60">
    <property type="entry name" value="FAD/NAD(P)-binding domain"/>
    <property type="match status" value="1"/>
</dbReference>
<dbReference type="SUPFAM" id="SSF51905">
    <property type="entry name" value="FAD/NAD(P)-binding domain"/>
    <property type="match status" value="1"/>
</dbReference>
<dbReference type="SUPFAM" id="SSF54373">
    <property type="entry name" value="FAD-linked reductases, C-terminal domain"/>
    <property type="match status" value="1"/>
</dbReference>
<dbReference type="GO" id="GO:0071949">
    <property type="term" value="F:FAD binding"/>
    <property type="evidence" value="ECO:0007669"/>
    <property type="project" value="InterPro"/>
</dbReference>
<comment type="similarity">
    <text evidence="1">Belongs to the PheA/TfdB FAD monooxygenase family.</text>
</comment>
<organism evidence="7 8">
    <name type="scientific">Botryobasidium botryosum (strain FD-172 SS1)</name>
    <dbReference type="NCBI Taxonomy" id="930990"/>
    <lineage>
        <taxon>Eukaryota</taxon>
        <taxon>Fungi</taxon>
        <taxon>Dikarya</taxon>
        <taxon>Basidiomycota</taxon>
        <taxon>Agaricomycotina</taxon>
        <taxon>Agaricomycetes</taxon>
        <taxon>Cantharellales</taxon>
        <taxon>Botryobasidiaceae</taxon>
        <taxon>Botryobasidium</taxon>
    </lineage>
</organism>
<dbReference type="CDD" id="cd02979">
    <property type="entry name" value="PHOX_C"/>
    <property type="match status" value="1"/>
</dbReference>
<feature type="domain" description="FAD-binding" evidence="5">
    <location>
        <begin position="14"/>
        <end position="385"/>
    </location>
</feature>
<dbReference type="PRINTS" id="PR00420">
    <property type="entry name" value="RNGMNOXGNASE"/>
</dbReference>
<accession>A0A067N6Y5</accession>
<dbReference type="InterPro" id="IPR036249">
    <property type="entry name" value="Thioredoxin-like_sf"/>
</dbReference>
<evidence type="ECO:0008006" key="9">
    <source>
        <dbReference type="Google" id="ProtNLM"/>
    </source>
</evidence>
<dbReference type="InterPro" id="IPR038220">
    <property type="entry name" value="PHOX_C_sf"/>
</dbReference>
<dbReference type="OrthoDB" id="1716816at2759"/>
<proteinExistence type="inferred from homology"/>
<dbReference type="EMBL" id="KL198019">
    <property type="protein sequence ID" value="KDQ19546.1"/>
    <property type="molecule type" value="Genomic_DNA"/>
</dbReference>
<dbReference type="SUPFAM" id="SSF52833">
    <property type="entry name" value="Thioredoxin-like"/>
    <property type="match status" value="1"/>
</dbReference>
<dbReference type="InParanoid" id="A0A067N6Y5"/>
<dbReference type="InterPro" id="IPR002938">
    <property type="entry name" value="FAD-bd"/>
</dbReference>
<evidence type="ECO:0000256" key="1">
    <source>
        <dbReference type="ARBA" id="ARBA00007801"/>
    </source>
</evidence>
<dbReference type="InterPro" id="IPR012941">
    <property type="entry name" value="Phe_hydrox_C_dim_dom"/>
</dbReference>
<dbReference type="Pfam" id="PF01494">
    <property type="entry name" value="FAD_binding_3"/>
    <property type="match status" value="1"/>
</dbReference>
<evidence type="ECO:0000259" key="6">
    <source>
        <dbReference type="Pfam" id="PF07976"/>
    </source>
</evidence>
<dbReference type="PANTHER" id="PTHR43004:SF15">
    <property type="entry name" value="MONOOXYGENASE, PUTATIVE (AFU_ORTHOLOGUE AFUA_6G03030)-RELATED"/>
    <property type="match status" value="1"/>
</dbReference>
<dbReference type="PANTHER" id="PTHR43004">
    <property type="entry name" value="TRK SYSTEM POTASSIUM UPTAKE PROTEIN"/>
    <property type="match status" value="1"/>
</dbReference>